<accession>A0A0F9TC10</accession>
<protein>
    <submittedName>
        <fullName evidence="1">Uncharacterized protein</fullName>
    </submittedName>
</protein>
<evidence type="ECO:0000313" key="1">
    <source>
        <dbReference type="EMBL" id="KKN39043.1"/>
    </source>
</evidence>
<dbReference type="AlphaFoldDB" id="A0A0F9TC10"/>
<organism evidence="1">
    <name type="scientific">marine sediment metagenome</name>
    <dbReference type="NCBI Taxonomy" id="412755"/>
    <lineage>
        <taxon>unclassified sequences</taxon>
        <taxon>metagenomes</taxon>
        <taxon>ecological metagenomes</taxon>
    </lineage>
</organism>
<gene>
    <name evidence="1" type="ORF">LCGC14_0747330</name>
</gene>
<dbReference type="EMBL" id="LAZR01001786">
    <property type="protein sequence ID" value="KKN39043.1"/>
    <property type="molecule type" value="Genomic_DNA"/>
</dbReference>
<comment type="caution">
    <text evidence="1">The sequence shown here is derived from an EMBL/GenBank/DDBJ whole genome shotgun (WGS) entry which is preliminary data.</text>
</comment>
<name>A0A0F9TC10_9ZZZZ</name>
<reference evidence="1" key="1">
    <citation type="journal article" date="2015" name="Nature">
        <title>Complex archaea that bridge the gap between prokaryotes and eukaryotes.</title>
        <authorList>
            <person name="Spang A."/>
            <person name="Saw J.H."/>
            <person name="Jorgensen S.L."/>
            <person name="Zaremba-Niedzwiedzka K."/>
            <person name="Martijn J."/>
            <person name="Lind A.E."/>
            <person name="van Eijk R."/>
            <person name="Schleper C."/>
            <person name="Guy L."/>
            <person name="Ettema T.J."/>
        </authorList>
    </citation>
    <scope>NUCLEOTIDE SEQUENCE</scope>
</reference>
<proteinExistence type="predicted"/>
<sequence>MAIVFLQAINATLKRVRIVQGDAGELATDTTSTATGAVATGAFTDSGRQTQIDLVLQVWQEAAHVLFDLALLPNEAATATVDLVTAQREYSMPSNFERIAGESREERVFRGATTFLILTEYPGGYARMLRDQPNATDFTGDPQHWAISPVDGTKIRFDREPTSDQNGDSYNILYEKRIAITATMATETLPFSDTVADALVPVVAEGWNRIQKKEFDSGLFRTSIARAARTVTRNQPRVRYGFRSG</sequence>